<evidence type="ECO:0000313" key="4">
    <source>
        <dbReference type="EMBL" id="MBT2135520.1"/>
    </source>
</evidence>
<name>A0ABS5W702_9SPHN</name>
<dbReference type="PANTHER" id="PTHR15337:SF11">
    <property type="entry name" value="THIOREDOXIN DOMAIN-CONTAINING PROTEIN"/>
    <property type="match status" value="1"/>
</dbReference>
<evidence type="ECO:0000256" key="2">
    <source>
        <dbReference type="SAM" id="SignalP"/>
    </source>
</evidence>
<evidence type="ECO:0000313" key="5">
    <source>
        <dbReference type="Proteomes" id="UP000811255"/>
    </source>
</evidence>
<dbReference type="EMBL" id="JAHFVK010000002">
    <property type="protein sequence ID" value="MBT2135520.1"/>
    <property type="molecule type" value="Genomic_DNA"/>
</dbReference>
<protein>
    <submittedName>
        <fullName evidence="4">Thioredoxin family protein</fullName>
    </submittedName>
</protein>
<dbReference type="InterPro" id="IPR036249">
    <property type="entry name" value="Thioredoxin-like_sf"/>
</dbReference>
<dbReference type="Proteomes" id="UP000811255">
    <property type="component" value="Unassembled WGS sequence"/>
</dbReference>
<evidence type="ECO:0000256" key="1">
    <source>
        <dbReference type="ARBA" id="ARBA00022729"/>
    </source>
</evidence>
<feature type="domain" description="Thioredoxin" evidence="3">
    <location>
        <begin position="27"/>
        <end position="152"/>
    </location>
</feature>
<dbReference type="CDD" id="cd02947">
    <property type="entry name" value="TRX_family"/>
    <property type="match status" value="1"/>
</dbReference>
<reference evidence="4 5" key="1">
    <citation type="submission" date="2021-05" db="EMBL/GenBank/DDBJ databases">
        <title>Croceibacterium sp. LX-88 genome sequence.</title>
        <authorList>
            <person name="Luo X."/>
        </authorList>
    </citation>
    <scope>NUCLEOTIDE SEQUENCE [LARGE SCALE GENOMIC DNA]</scope>
    <source>
        <strain evidence="4 5">LX-88</strain>
    </source>
</reference>
<dbReference type="InterPro" id="IPR013766">
    <property type="entry name" value="Thioredoxin_domain"/>
</dbReference>
<dbReference type="InterPro" id="IPR051099">
    <property type="entry name" value="AGR/TXD"/>
</dbReference>
<dbReference type="Pfam" id="PF13899">
    <property type="entry name" value="Thioredoxin_7"/>
    <property type="match status" value="1"/>
</dbReference>
<dbReference type="SUPFAM" id="SSF52833">
    <property type="entry name" value="Thioredoxin-like"/>
    <property type="match status" value="1"/>
</dbReference>
<dbReference type="RefSeq" id="WP_214537223.1">
    <property type="nucleotide sequence ID" value="NZ_JAHFVK010000002.1"/>
</dbReference>
<dbReference type="PROSITE" id="PS51257">
    <property type="entry name" value="PROKAR_LIPOPROTEIN"/>
    <property type="match status" value="1"/>
</dbReference>
<accession>A0ABS5W702</accession>
<dbReference type="Gene3D" id="3.40.30.10">
    <property type="entry name" value="Glutaredoxin"/>
    <property type="match status" value="1"/>
</dbReference>
<comment type="caution">
    <text evidence="4">The sequence shown here is derived from an EMBL/GenBank/DDBJ whole genome shotgun (WGS) entry which is preliminary data.</text>
</comment>
<dbReference type="PROSITE" id="PS51352">
    <property type="entry name" value="THIOREDOXIN_2"/>
    <property type="match status" value="1"/>
</dbReference>
<proteinExistence type="predicted"/>
<feature type="chain" id="PRO_5045796312" evidence="2">
    <location>
        <begin position="22"/>
        <end position="513"/>
    </location>
</feature>
<keyword evidence="5" id="KW-1185">Reference proteome</keyword>
<sequence length="513" mass="55059">MRIAAPIFATALTLALVPALASCGQTDAPVASAQAKEIAWREGDVDDALAEAKESGKPVILYWGAVWCPPCNQMKATLFKDPDFIAETQKFVPVYLDGDTKDAQRWGERFGISGYPTVIVLRPDGTEITRISSATMANELPDLLQVAAGRTTSIEALLEKAQTDTASLDADDWRILAGFDWRNDPRHFADDAKTGKLLDQLAAAAPEPALQRRFGLLALAVQAEEGDDGKVALDAAQQARVGEKLTPILSSPGEIMANGQELTHDAPALVTALPKSPKREELTGKLIAAGDAIYANEKLSLTERVEALNIDVALATANGPIPASLLAKVRERAAWADKTATDKISRQSVIDSAAYLLFDAGDRAGAKKLLTAELERSNQPYYYMSSLSDFAEKEGDKAAAVEWARKAYEAAQGPATRVQWAILYSNAVLRLTPEDEAAVAKSGEAVIAELSKSPDSYYQRTRVKLAAWGDKLREWSEAHDGADILSQLRTKMATACAGQGSQAAACNSWSKAA</sequence>
<feature type="signal peptide" evidence="2">
    <location>
        <begin position="1"/>
        <end position="21"/>
    </location>
</feature>
<gene>
    <name evidence="4" type="ORF">KK137_14375</name>
</gene>
<keyword evidence="1 2" id="KW-0732">Signal</keyword>
<organism evidence="4 5">
    <name type="scientific">Croceibacterium selenioxidans</name>
    <dbReference type="NCBI Taxonomy" id="2838833"/>
    <lineage>
        <taxon>Bacteria</taxon>
        <taxon>Pseudomonadati</taxon>
        <taxon>Pseudomonadota</taxon>
        <taxon>Alphaproteobacteria</taxon>
        <taxon>Sphingomonadales</taxon>
        <taxon>Erythrobacteraceae</taxon>
        <taxon>Croceibacterium</taxon>
    </lineage>
</organism>
<evidence type="ECO:0000259" key="3">
    <source>
        <dbReference type="PROSITE" id="PS51352"/>
    </source>
</evidence>
<dbReference type="PANTHER" id="PTHR15337">
    <property type="entry name" value="ANTERIOR GRADIENT PROTEIN-RELATED"/>
    <property type="match status" value="1"/>
</dbReference>